<keyword evidence="1" id="KW-1133">Transmembrane helix</keyword>
<sequence>MDFENLKNKLDKGYFKLSDYFNDSFDIFKHLLKKEKKFIAFFFVSYLVLQIILLCIENMKLEINDFTLIFLLFLQIIINSAGIQKVGNLIEINNQKILFFRTIKKSFLIFFYIMVIRVILAFVNIPMIDIFIILFLFFNFLFFVHLLYLRDLDFFQTIKYSFYLCKGNRIRLLVPIIILILFFYFIFLPIKFIFGIIPNTSILGFIFKIFLTIFSSSFNLLLLTMATLIFLNVLYMDLKNIKKENSVSEIKNKNDTDFQ</sequence>
<feature type="transmembrane region" description="Helical" evidence="1">
    <location>
        <begin position="68"/>
        <end position="86"/>
    </location>
</feature>
<organism evidence="2">
    <name type="scientific">Leptotrichia rugosa</name>
    <dbReference type="NCBI Taxonomy" id="3239302"/>
    <lineage>
        <taxon>Bacteria</taxon>
        <taxon>Fusobacteriati</taxon>
        <taxon>Fusobacteriota</taxon>
        <taxon>Fusobacteriia</taxon>
        <taxon>Fusobacteriales</taxon>
        <taxon>Leptotrichiaceae</taxon>
        <taxon>Leptotrichia</taxon>
    </lineage>
</organism>
<evidence type="ECO:0008006" key="3">
    <source>
        <dbReference type="Google" id="ProtNLM"/>
    </source>
</evidence>
<evidence type="ECO:0000313" key="2">
    <source>
        <dbReference type="EMBL" id="XDU65895.1"/>
    </source>
</evidence>
<keyword evidence="1" id="KW-0472">Membrane</keyword>
<evidence type="ECO:0000256" key="1">
    <source>
        <dbReference type="SAM" id="Phobius"/>
    </source>
</evidence>
<feature type="transmembrane region" description="Helical" evidence="1">
    <location>
        <begin position="107"/>
        <end position="125"/>
    </location>
</feature>
<dbReference type="EMBL" id="CP165644">
    <property type="protein sequence ID" value="XDU65895.1"/>
    <property type="molecule type" value="Genomic_DNA"/>
</dbReference>
<accession>A0AB39VF22</accession>
<protein>
    <recommendedName>
        <fullName evidence="3">Glycerophosphoryl diester phosphodiesterase membrane domain-containing protein</fullName>
    </recommendedName>
</protein>
<feature type="transmembrane region" description="Helical" evidence="1">
    <location>
        <begin position="38"/>
        <end position="56"/>
    </location>
</feature>
<feature type="transmembrane region" description="Helical" evidence="1">
    <location>
        <begin position="170"/>
        <end position="197"/>
    </location>
</feature>
<dbReference type="RefSeq" id="WP_369710379.1">
    <property type="nucleotide sequence ID" value="NZ_CP165644.1"/>
</dbReference>
<reference evidence="2" key="1">
    <citation type="submission" date="2024-07" db="EMBL/GenBank/DDBJ databases">
        <authorList>
            <person name="Li X.-J."/>
            <person name="Wang X."/>
        </authorList>
    </citation>
    <scope>NUCLEOTIDE SEQUENCE</scope>
    <source>
        <strain evidence="2">HSP-334</strain>
    </source>
</reference>
<proteinExistence type="predicted"/>
<gene>
    <name evidence="2" type="ORF">AB8B22_05560</name>
</gene>
<feature type="transmembrane region" description="Helical" evidence="1">
    <location>
        <begin position="131"/>
        <end position="149"/>
    </location>
</feature>
<name>A0AB39VF22_9FUSO</name>
<keyword evidence="1" id="KW-0812">Transmembrane</keyword>
<feature type="transmembrane region" description="Helical" evidence="1">
    <location>
        <begin position="209"/>
        <end position="235"/>
    </location>
</feature>
<dbReference type="KEGG" id="lrug:AB8B22_05560"/>
<dbReference type="AlphaFoldDB" id="A0AB39VF22"/>